<gene>
    <name evidence="2" type="ORF">PGAL8A_00526300</name>
</gene>
<reference evidence="2" key="1">
    <citation type="submission" date="2015-04" db="EMBL/GenBank/DDBJ databases">
        <authorList>
            <consortium name="Pathogen Informatics"/>
        </authorList>
    </citation>
    <scope>NUCLEOTIDE SEQUENCE [LARGE SCALE GENOMIC DNA]</scope>
    <source>
        <strain evidence="2">8A</strain>
    </source>
</reference>
<dbReference type="InterPro" id="IPR053336">
    <property type="entry name" value="Rhoptry_Surface_Assoc"/>
</dbReference>
<dbReference type="VEuPathDB" id="PlasmoDB:PGAL8A_00526300"/>
<sequence>MNEKSTEYYKVNSKTKSYEIEFFTPKSNLSVESLNRNIAFNNLFNYVNRNITNDNFDKKTHLKDIIHNEKKRYIFENEEYKEKAQSKFSHIKENKKIEEKLFKKNDIEKIDKKAHNIRGNKNLKKRTFSESINILRYLKNFEMNQKENKMYNNNLYDNFDKNTCSEITTYHKRVRSENYEKKISNEEKLEYIYKSNDNEKYYDYLEIIYLYCKKYFLSDKMEFFSNYLFYKKSILKNFIFLVDSLFLKKKYVELLNLLKKYKHLWIYSYDNKHSIKKVNFYKNEKKKKKKNINNSICLYKYNNSNDIDNIINTNDDSYRGSEEKNILKKENNYKNKEKYYKCENKGTKVENANREMLYNKKKKVYFIKLRKLLKKDYTKYKRKECNKVYCISYLAFVKILSLMKMKNHNCLNKCLNFINKINKKIILNKNANYLMQIIIKLYELKGLYNYSLKYSILLFLKYPIYPQILLKLFSFSILCLKDEIHLILLASYPKKLAWLKYFLYFILYSVNYQFKNKQTFDNFLFLIENVIKKKKYNKNCVHNEYENECRGKLEKNISIKNSKNTKKIKKKGKALKKKIEELNEEKNKLQENEKDYLGISKILNCSYEYFFDKKKGNTNIYIYKKILLYNSIYNKVSLYDTYVYITKNKFSSYFPKFFLYSKLHIIINIKRSFYEKNYTMCYSLSKLLLNDHIYDCSVITFFVNSAYLLNKISCIKQLADELKKSKKYIFFLFSNAALLLHFKQVERAIQIYKYIIDSYKNIFSDLYFFSLFNLIYALELTQKAHQIITLCKNLNNLFFHNIHSYILLSYYYYVNDIPYKSYSSLIKAYNIYNYHPDIFYILSLLSLRAKKFKEYVAFSELALFFSLKKKIIRNYIFTKIYENQHKYIPYYLLYYNLKIMSNNEMIKNVTFNLDRYLCCFYFDNLIKSYIIFYFCSYKRKYLNYLVLSENLCNIALSYFYIDLKFLHLSQYIQKIKINEKQKQLSLKNVLSNIEITTKD</sequence>
<dbReference type="RefSeq" id="XP_028530488.1">
    <property type="nucleotide sequence ID" value="XM_028674102.1"/>
</dbReference>
<dbReference type="OrthoDB" id="377672at2759"/>
<accession>A0A1J1GZG7</accession>
<organism evidence="2 3">
    <name type="scientific">Plasmodium gallinaceum</name>
    <dbReference type="NCBI Taxonomy" id="5849"/>
    <lineage>
        <taxon>Eukaryota</taxon>
        <taxon>Sar</taxon>
        <taxon>Alveolata</taxon>
        <taxon>Apicomplexa</taxon>
        <taxon>Aconoidasida</taxon>
        <taxon>Haemosporida</taxon>
        <taxon>Plasmodiidae</taxon>
        <taxon>Plasmodium</taxon>
        <taxon>Plasmodium (Haemamoeba)</taxon>
    </lineage>
</organism>
<dbReference type="AlphaFoldDB" id="A0A1J1GZG7"/>
<name>A0A1J1GZG7_PLAGA</name>
<dbReference type="PANTHER" id="PTHR37320">
    <property type="entry name" value="AG-1 BLOOD STAGE MEMBRANE PROTEIN HOMOLOGUE"/>
    <property type="match status" value="1"/>
</dbReference>
<dbReference type="EMBL" id="CVMV01000110">
    <property type="protein sequence ID" value="CRG97687.1"/>
    <property type="molecule type" value="Genomic_DNA"/>
</dbReference>
<keyword evidence="1" id="KW-0175">Coiled coil</keyword>
<proteinExistence type="predicted"/>
<comment type="caution">
    <text evidence="2">The sequence shown here is derived from an EMBL/GenBank/DDBJ whole genome shotgun (WGS) entry which is preliminary data.</text>
</comment>
<evidence type="ECO:0000313" key="2">
    <source>
        <dbReference type="EMBL" id="CRG97687.1"/>
    </source>
</evidence>
<evidence type="ECO:0000256" key="1">
    <source>
        <dbReference type="SAM" id="Coils"/>
    </source>
</evidence>
<dbReference type="GeneID" id="39733796"/>
<dbReference type="Proteomes" id="UP000220797">
    <property type="component" value="Unassembled WGS sequence"/>
</dbReference>
<keyword evidence="3" id="KW-1185">Reference proteome</keyword>
<feature type="coiled-coil region" evidence="1">
    <location>
        <begin position="565"/>
        <end position="599"/>
    </location>
</feature>
<evidence type="ECO:0000313" key="3">
    <source>
        <dbReference type="Proteomes" id="UP000220797"/>
    </source>
</evidence>
<dbReference type="PANTHER" id="PTHR37320:SF1">
    <property type="entry name" value="RHOPTRY SURFACE PROTEIN CERLI2"/>
    <property type="match status" value="1"/>
</dbReference>
<protein>
    <submittedName>
        <fullName evidence="2">Uncharacterized protein</fullName>
    </submittedName>
</protein>
<dbReference type="OMA" id="CNKIYCI"/>